<comment type="caution">
    <text evidence="1">The sequence shown here is derived from an EMBL/GenBank/DDBJ whole genome shotgun (WGS) entry which is preliminary data.</text>
</comment>
<accession>A0A3M7QEN9</accession>
<evidence type="ECO:0000313" key="1">
    <source>
        <dbReference type="EMBL" id="RNA09654.1"/>
    </source>
</evidence>
<dbReference type="Proteomes" id="UP000276133">
    <property type="component" value="Unassembled WGS sequence"/>
</dbReference>
<dbReference type="EMBL" id="REGN01006410">
    <property type="protein sequence ID" value="RNA09654.1"/>
    <property type="molecule type" value="Genomic_DNA"/>
</dbReference>
<evidence type="ECO:0000313" key="2">
    <source>
        <dbReference type="Proteomes" id="UP000276133"/>
    </source>
</evidence>
<reference evidence="1 2" key="1">
    <citation type="journal article" date="2018" name="Sci. Rep.">
        <title>Genomic signatures of local adaptation to the degree of environmental predictability in rotifers.</title>
        <authorList>
            <person name="Franch-Gras L."/>
            <person name="Hahn C."/>
            <person name="Garcia-Roger E.M."/>
            <person name="Carmona M.J."/>
            <person name="Serra M."/>
            <person name="Gomez A."/>
        </authorList>
    </citation>
    <scope>NUCLEOTIDE SEQUENCE [LARGE SCALE GENOMIC DNA]</scope>
    <source>
        <strain evidence="1">HYR1</strain>
    </source>
</reference>
<dbReference type="AlphaFoldDB" id="A0A3M7QEN9"/>
<protein>
    <submittedName>
        <fullName evidence="1">Uncharacterized protein</fullName>
    </submittedName>
</protein>
<gene>
    <name evidence="1" type="ORF">BpHYR1_031235</name>
</gene>
<sequence length="84" mass="9701">MKIIRTCSAPKFMISLPSWSNLAYDYRFRRKNLCLIKLSKDDNLGSFPRKNTSNKGFIKINLKKELKIGLSKKGPQNTASQRRP</sequence>
<keyword evidence="2" id="KW-1185">Reference proteome</keyword>
<proteinExistence type="predicted"/>
<organism evidence="1 2">
    <name type="scientific">Brachionus plicatilis</name>
    <name type="common">Marine rotifer</name>
    <name type="synonym">Brachionus muelleri</name>
    <dbReference type="NCBI Taxonomy" id="10195"/>
    <lineage>
        <taxon>Eukaryota</taxon>
        <taxon>Metazoa</taxon>
        <taxon>Spiralia</taxon>
        <taxon>Gnathifera</taxon>
        <taxon>Rotifera</taxon>
        <taxon>Eurotatoria</taxon>
        <taxon>Monogononta</taxon>
        <taxon>Pseudotrocha</taxon>
        <taxon>Ploima</taxon>
        <taxon>Brachionidae</taxon>
        <taxon>Brachionus</taxon>
    </lineage>
</organism>
<name>A0A3M7QEN9_BRAPC</name>